<feature type="signal peptide" evidence="1">
    <location>
        <begin position="1"/>
        <end position="18"/>
    </location>
</feature>
<dbReference type="OrthoDB" id="669427at2"/>
<feature type="chain" id="PRO_5014754320" description="Peptidase M15B domain-containing protein" evidence="1">
    <location>
        <begin position="19"/>
        <end position="187"/>
    </location>
</feature>
<dbReference type="AlphaFoldDB" id="A0A2M9R3P0"/>
<dbReference type="RefSeq" id="WP_100677030.1">
    <property type="nucleotide sequence ID" value="NZ_JAJUJS010000003.1"/>
</dbReference>
<evidence type="ECO:0000313" key="2">
    <source>
        <dbReference type="EMBL" id="PJR03462.1"/>
    </source>
</evidence>
<keyword evidence="1" id="KW-0732">Signal</keyword>
<protein>
    <recommendedName>
        <fullName evidence="4">Peptidase M15B domain-containing protein</fullName>
    </recommendedName>
</protein>
<dbReference type="Proteomes" id="UP000231960">
    <property type="component" value="Unassembled WGS sequence"/>
</dbReference>
<keyword evidence="3" id="KW-1185">Reference proteome</keyword>
<dbReference type="InterPro" id="IPR043769">
    <property type="entry name" value="DUF5715"/>
</dbReference>
<comment type="caution">
    <text evidence="2">The sequence shown here is derived from an EMBL/GenBank/DDBJ whole genome shotgun (WGS) entry which is preliminary data.</text>
</comment>
<accession>A0A2M9R3P0</accession>
<evidence type="ECO:0008006" key="4">
    <source>
        <dbReference type="Google" id="ProtNLM"/>
    </source>
</evidence>
<dbReference type="EMBL" id="NIPO01000001">
    <property type="protein sequence ID" value="PJR03462.1"/>
    <property type="molecule type" value="Genomic_DNA"/>
</dbReference>
<sequence>MKNIYRLFLLLCPLLATAQVKPSQEYLTHLKAAKSHGVAHIKTKKQLDRLVANKKLVHVKQRGYGYRVDKLTHSYSYLIPKGKKVLDDIARSFVQETGQNFFVVTSLTRTEEKQKLLRRSNINASSNESAHTFGASFDISYVRFNHKRGRNTKLENALERVLKQYQKQGKIYFVKERKVNCFHIVVR</sequence>
<dbReference type="Pfam" id="PF18979">
    <property type="entry name" value="DUF5715"/>
    <property type="match status" value="1"/>
</dbReference>
<name>A0A2M9R3P0_9FLAO</name>
<organism evidence="2 3">
    <name type="scientific">Avrilella dinanensis</name>
    <dbReference type="NCBI Taxonomy" id="2008672"/>
    <lineage>
        <taxon>Bacteria</taxon>
        <taxon>Pseudomonadati</taxon>
        <taxon>Bacteroidota</taxon>
        <taxon>Flavobacteriia</taxon>
        <taxon>Flavobacteriales</taxon>
        <taxon>Flavobacteriaceae</taxon>
        <taxon>Avrilella</taxon>
    </lineage>
</organism>
<reference evidence="2 3" key="1">
    <citation type="submission" date="2017-06" db="EMBL/GenBank/DDBJ databases">
        <title>Description of Avrilella dinanensis gen. nov. sp. nov.</title>
        <authorList>
            <person name="Leyer C."/>
            <person name="Sassi M."/>
            <person name="Minet J."/>
            <person name="Kayal S."/>
            <person name="Cattoir V."/>
        </authorList>
    </citation>
    <scope>NUCLEOTIDE SEQUENCE [LARGE SCALE GENOMIC DNA]</scope>
    <source>
        <strain evidence="2 3">UR159</strain>
    </source>
</reference>
<proteinExistence type="predicted"/>
<evidence type="ECO:0000256" key="1">
    <source>
        <dbReference type="SAM" id="SignalP"/>
    </source>
</evidence>
<gene>
    <name evidence="2" type="ORF">CDL10_02260</name>
</gene>
<evidence type="ECO:0000313" key="3">
    <source>
        <dbReference type="Proteomes" id="UP000231960"/>
    </source>
</evidence>